<feature type="region of interest" description="Disordered" evidence="1">
    <location>
        <begin position="117"/>
        <end position="157"/>
    </location>
</feature>
<evidence type="ECO:0000313" key="3">
    <source>
        <dbReference type="EMBL" id="KAG0259494.1"/>
    </source>
</evidence>
<feature type="region of interest" description="Disordered" evidence="1">
    <location>
        <begin position="421"/>
        <end position="440"/>
    </location>
</feature>
<evidence type="ECO:0000256" key="2">
    <source>
        <dbReference type="SAM" id="Phobius"/>
    </source>
</evidence>
<feature type="compositionally biased region" description="Low complexity" evidence="1">
    <location>
        <begin position="267"/>
        <end position="287"/>
    </location>
</feature>
<dbReference type="EMBL" id="JAAAJA010000185">
    <property type="protein sequence ID" value="KAG0259494.1"/>
    <property type="molecule type" value="Genomic_DNA"/>
</dbReference>
<organism evidence="3 4">
    <name type="scientific">Mortierella polycephala</name>
    <dbReference type="NCBI Taxonomy" id="41804"/>
    <lineage>
        <taxon>Eukaryota</taxon>
        <taxon>Fungi</taxon>
        <taxon>Fungi incertae sedis</taxon>
        <taxon>Mucoromycota</taxon>
        <taxon>Mortierellomycotina</taxon>
        <taxon>Mortierellomycetes</taxon>
        <taxon>Mortierellales</taxon>
        <taxon>Mortierellaceae</taxon>
        <taxon>Mortierella</taxon>
    </lineage>
</organism>
<proteinExistence type="predicted"/>
<feature type="compositionally biased region" description="Polar residues" evidence="1">
    <location>
        <begin position="132"/>
        <end position="141"/>
    </location>
</feature>
<comment type="caution">
    <text evidence="3">The sequence shown here is derived from an EMBL/GenBank/DDBJ whole genome shotgun (WGS) entry which is preliminary data.</text>
</comment>
<accession>A0A9P6Q768</accession>
<keyword evidence="2" id="KW-0812">Transmembrane</keyword>
<feature type="compositionally biased region" description="Low complexity" evidence="1">
    <location>
        <begin position="220"/>
        <end position="239"/>
    </location>
</feature>
<dbReference type="AlphaFoldDB" id="A0A9P6Q768"/>
<reference evidence="3" key="1">
    <citation type="journal article" date="2020" name="Fungal Divers.">
        <title>Resolving the Mortierellaceae phylogeny through synthesis of multi-gene phylogenetics and phylogenomics.</title>
        <authorList>
            <person name="Vandepol N."/>
            <person name="Liber J."/>
            <person name="Desiro A."/>
            <person name="Na H."/>
            <person name="Kennedy M."/>
            <person name="Barry K."/>
            <person name="Grigoriev I.V."/>
            <person name="Miller A.N."/>
            <person name="O'Donnell K."/>
            <person name="Stajich J.E."/>
            <person name="Bonito G."/>
        </authorList>
    </citation>
    <scope>NUCLEOTIDE SEQUENCE</scope>
    <source>
        <strain evidence="3">KOD948</strain>
    </source>
</reference>
<feature type="region of interest" description="Disordered" evidence="1">
    <location>
        <begin position="38"/>
        <end position="78"/>
    </location>
</feature>
<name>A0A9P6Q768_9FUNG</name>
<keyword evidence="2" id="KW-0472">Membrane</keyword>
<sequence>MSKPSYSFSSLTLDLPSGEVPTGATIHSTAFASASTNTLSSFPTPTNTNPLWNSTETGTRTTLSRVSTPTATNSERSGKIDSNISIETVFYFIAFLVIMVAVVYVVDMARRRRKRRRLAREQNQDPEAALQSGHNSTYRPQNENDEDGSPPPQYRAYTLDQPYVDPEMVLLYPDQAHCRLETNSSTGSASSQQGLIRNNSPSAGTASSSMMDDLQRPLHTTANTAAAATSTSTSRSITAPNANNIATPDTDAVACVTIDQDQTQPLTSRLNSNNSNNGSPVTTSNSNGASVPVISAPSPAFSFTSGGPWSRFRSELGRNNRRHSRNTSRDLPTNASTAATAITTAADPAAMESRPVSQITQSSELLLAAPSIVAAEQEASAELGSSTTMTERIGGSGSGILHPSLLRLRSQGPPPYVPLTTDDALPQLPPEYNTAVTTSV</sequence>
<dbReference type="OrthoDB" id="2441560at2759"/>
<gene>
    <name evidence="3" type="ORF">BG011_002606</name>
</gene>
<feature type="region of interest" description="Disordered" evidence="1">
    <location>
        <begin position="181"/>
        <end position="245"/>
    </location>
</feature>
<feature type="region of interest" description="Disordered" evidence="1">
    <location>
        <begin position="264"/>
        <end position="287"/>
    </location>
</feature>
<protein>
    <submittedName>
        <fullName evidence="3">Uncharacterized protein</fullName>
    </submittedName>
</protein>
<keyword evidence="4" id="KW-1185">Reference proteome</keyword>
<feature type="region of interest" description="Disordered" evidence="1">
    <location>
        <begin position="312"/>
        <end position="336"/>
    </location>
</feature>
<feature type="transmembrane region" description="Helical" evidence="2">
    <location>
        <begin position="89"/>
        <end position="107"/>
    </location>
</feature>
<evidence type="ECO:0000256" key="1">
    <source>
        <dbReference type="SAM" id="MobiDB-lite"/>
    </source>
</evidence>
<feature type="compositionally biased region" description="Polar residues" evidence="1">
    <location>
        <begin position="181"/>
        <end position="210"/>
    </location>
</feature>
<dbReference type="Proteomes" id="UP000726737">
    <property type="component" value="Unassembled WGS sequence"/>
</dbReference>
<evidence type="ECO:0000313" key="4">
    <source>
        <dbReference type="Proteomes" id="UP000726737"/>
    </source>
</evidence>
<keyword evidence="2" id="KW-1133">Transmembrane helix</keyword>